<dbReference type="InterPro" id="IPR039437">
    <property type="entry name" value="FrzH/put_lumazine-bd"/>
</dbReference>
<reference evidence="1 2" key="1">
    <citation type="journal article" date="2016" name="PLoS ONE">
        <title>Complete Genome Sequence and Comparative Genomics of a Novel Myxobacterium Myxococcus hansupus.</title>
        <authorList>
            <person name="Sharma G."/>
            <person name="Narwani T."/>
            <person name="Subramanian S."/>
        </authorList>
    </citation>
    <scope>NUCLEOTIDE SEQUENCE [LARGE SCALE GENOMIC DNA]</scope>
    <source>
        <strain evidence="2">mixupus</strain>
    </source>
</reference>
<gene>
    <name evidence="1" type="ORF">A176_004847</name>
</gene>
<evidence type="ECO:0008006" key="3">
    <source>
        <dbReference type="Google" id="ProtNLM"/>
    </source>
</evidence>
<dbReference type="Proteomes" id="UP000009026">
    <property type="component" value="Chromosome"/>
</dbReference>
<name>A0A0H4X2R1_9BACT</name>
<dbReference type="InterPro" id="IPR032710">
    <property type="entry name" value="NTF2-like_dom_sf"/>
</dbReference>
<dbReference type="STRING" id="1297742.A176_004847"/>
<dbReference type="eggNOG" id="COG0604">
    <property type="taxonomic scope" value="Bacteria"/>
</dbReference>
<sequence length="144" mass="15866">MSPFAATLLATWLTAAPTDDLEAIRARVADYTEGVKSGDAARLQRAFHTEAKLLHVEPDGRLDIRPSSDFIQSAVQAPVPESEASVLQVDLHGSAAIVKVAMRTRRWSFIDYLTLLKVEGQWTIVNKAYHRAPRTNEDQRGAGP</sequence>
<dbReference type="EMBL" id="CP012109">
    <property type="protein sequence ID" value="AKQ67935.1"/>
    <property type="molecule type" value="Genomic_DNA"/>
</dbReference>
<accession>A0A0H4X2R1</accession>
<dbReference type="RefSeq" id="WP_002636355.1">
    <property type="nucleotide sequence ID" value="NZ_CP012109.1"/>
</dbReference>
<organism evidence="1 2">
    <name type="scientific">Pseudomyxococcus hansupus</name>
    <dbReference type="NCBI Taxonomy" id="1297742"/>
    <lineage>
        <taxon>Bacteria</taxon>
        <taxon>Pseudomonadati</taxon>
        <taxon>Myxococcota</taxon>
        <taxon>Myxococcia</taxon>
        <taxon>Myxococcales</taxon>
        <taxon>Cystobacterineae</taxon>
        <taxon>Myxococcaceae</taxon>
        <taxon>Pseudomyxococcus</taxon>
    </lineage>
</organism>
<dbReference type="SUPFAM" id="SSF54427">
    <property type="entry name" value="NTF2-like"/>
    <property type="match status" value="1"/>
</dbReference>
<dbReference type="AlphaFoldDB" id="A0A0H4X2R1"/>
<dbReference type="KEGG" id="mym:A176_004847"/>
<dbReference type="Gene3D" id="3.10.450.50">
    <property type="match status" value="1"/>
</dbReference>
<keyword evidence="2" id="KW-1185">Reference proteome</keyword>
<evidence type="ECO:0000313" key="1">
    <source>
        <dbReference type="EMBL" id="AKQ67935.1"/>
    </source>
</evidence>
<proteinExistence type="predicted"/>
<evidence type="ECO:0000313" key="2">
    <source>
        <dbReference type="Proteomes" id="UP000009026"/>
    </source>
</evidence>
<protein>
    <recommendedName>
        <fullName evidence="3">Nuclear transport factor 2 family protein</fullName>
    </recommendedName>
</protein>
<dbReference type="Pfam" id="PF12893">
    <property type="entry name" value="Lumazine_bd_2"/>
    <property type="match status" value="1"/>
</dbReference>
<dbReference type="PATRIC" id="fig|1297742.4.peg.4893"/>
<dbReference type="OrthoDB" id="5676998at2"/>